<evidence type="ECO:0000313" key="4">
    <source>
        <dbReference type="EMBL" id="QSL64628.1"/>
    </source>
</evidence>
<protein>
    <recommendedName>
        <fullName evidence="6">Pre-mRNA-splicing factor CWC26</fullName>
    </recommendedName>
</protein>
<keyword evidence="2" id="KW-0175">Coiled coil</keyword>
<dbReference type="OrthoDB" id="6022at2759"/>
<feature type="coiled-coil region" evidence="2">
    <location>
        <begin position="172"/>
        <end position="224"/>
    </location>
</feature>
<organism evidence="4 5">
    <name type="scientific">Pneumocystis wakefieldiae</name>
    <dbReference type="NCBI Taxonomy" id="38082"/>
    <lineage>
        <taxon>Eukaryota</taxon>
        <taxon>Fungi</taxon>
        <taxon>Dikarya</taxon>
        <taxon>Ascomycota</taxon>
        <taxon>Taphrinomycotina</taxon>
        <taxon>Pneumocystomycetes</taxon>
        <taxon>Pneumocystaceae</taxon>
        <taxon>Pneumocystis</taxon>
    </lineage>
</organism>
<accession>A0A899FZT5</accession>
<dbReference type="Pfam" id="PF09736">
    <property type="entry name" value="Bud13"/>
    <property type="match status" value="1"/>
</dbReference>
<proteinExistence type="inferred from homology"/>
<feature type="region of interest" description="Disordered" evidence="3">
    <location>
        <begin position="84"/>
        <end position="126"/>
    </location>
</feature>
<dbReference type="EMBL" id="CP054534">
    <property type="protein sequence ID" value="QSL64628.1"/>
    <property type="molecule type" value="Genomic_DNA"/>
</dbReference>
<dbReference type="GO" id="GO:0070274">
    <property type="term" value="C:RES complex"/>
    <property type="evidence" value="ECO:0007669"/>
    <property type="project" value="TreeGrafter"/>
</dbReference>
<name>A0A899FZT5_9ASCO</name>
<dbReference type="InterPro" id="IPR051112">
    <property type="entry name" value="CWC26_splicing_factor"/>
</dbReference>
<dbReference type="PANTHER" id="PTHR31809:SF0">
    <property type="entry name" value="BUD13 HOMOLOG"/>
    <property type="match status" value="1"/>
</dbReference>
<dbReference type="GO" id="GO:0003723">
    <property type="term" value="F:RNA binding"/>
    <property type="evidence" value="ECO:0007669"/>
    <property type="project" value="TreeGrafter"/>
</dbReference>
<dbReference type="GO" id="GO:0005684">
    <property type="term" value="C:U2-type spliceosomal complex"/>
    <property type="evidence" value="ECO:0007669"/>
    <property type="project" value="TreeGrafter"/>
</dbReference>
<gene>
    <name evidence="4" type="ORF">MERGE_001929</name>
</gene>
<dbReference type="PANTHER" id="PTHR31809">
    <property type="entry name" value="BUD13 HOMOLOG"/>
    <property type="match status" value="1"/>
</dbReference>
<sequence>MSLASYLAKKYLNKEVIKKDKKDKKEIKEIKDDKVHIIDGDLTGWKEIKSDIRKKAPILKNSVKKELEKEGIKSGFKKANYSTWEKVEPESNSETQDTPVVVVSEEKDDVEVKMESKNEYTMSSGARAGLQTAKQVADDIQRQKDQERAIFKTVDPKLTGKNAETIYRDASGRRVDIELAMMERQRQKAKEEARKKLEYEMSQGEVQKREKEEAKKAMEAIKHEPFSRYLVFFFLKLIYYRSIDDPELNRMLKEKERWDDPANAFLTKKQQSTRPTYQGFYSANRFGIAPGYRWDGVDRSNGFEKAWFAHRNEKKAQAVEAYAWSIEDM</sequence>
<evidence type="ECO:0000256" key="2">
    <source>
        <dbReference type="SAM" id="Coils"/>
    </source>
</evidence>
<evidence type="ECO:0000256" key="1">
    <source>
        <dbReference type="ARBA" id="ARBA00011069"/>
    </source>
</evidence>
<dbReference type="AlphaFoldDB" id="A0A899FZT5"/>
<comment type="similarity">
    <text evidence="1">Belongs to the CWC26 family.</text>
</comment>
<dbReference type="Proteomes" id="UP000663699">
    <property type="component" value="Chromosome 3"/>
</dbReference>
<dbReference type="GO" id="GO:0000398">
    <property type="term" value="P:mRNA splicing, via spliceosome"/>
    <property type="evidence" value="ECO:0007669"/>
    <property type="project" value="TreeGrafter"/>
</dbReference>
<evidence type="ECO:0000256" key="3">
    <source>
        <dbReference type="SAM" id="MobiDB-lite"/>
    </source>
</evidence>
<dbReference type="InterPro" id="IPR018609">
    <property type="entry name" value="Bud13"/>
</dbReference>
<evidence type="ECO:0008006" key="6">
    <source>
        <dbReference type="Google" id="ProtNLM"/>
    </source>
</evidence>
<evidence type="ECO:0000313" key="5">
    <source>
        <dbReference type="Proteomes" id="UP000663699"/>
    </source>
</evidence>
<keyword evidence="5" id="KW-1185">Reference proteome</keyword>
<reference evidence="4" key="1">
    <citation type="submission" date="2020-06" db="EMBL/GenBank/DDBJ databases">
        <title>Genomes of multiple members of Pneumocystis genus reveal paths to human pathogen Pneumocystis jirovecii.</title>
        <authorList>
            <person name="Cisse O.H."/>
            <person name="Ma L."/>
            <person name="Dekker J."/>
            <person name="Khil P."/>
            <person name="Jo J."/>
            <person name="Brenchley J."/>
            <person name="Blair R."/>
            <person name="Pahar B."/>
            <person name="Chabe M."/>
            <person name="Van Rompay K.A."/>
            <person name="Keesler R."/>
            <person name="Sukura A."/>
            <person name="Hirsch V."/>
            <person name="Kutty G."/>
            <person name="Liu Y."/>
            <person name="Peng L."/>
            <person name="Chen J."/>
            <person name="Song J."/>
            <person name="Weissenbacher-Lang C."/>
            <person name="Xu J."/>
            <person name="Upham N.S."/>
            <person name="Stajich J.E."/>
            <person name="Cuomo C.A."/>
            <person name="Cushion M.T."/>
            <person name="Kovacs J.A."/>
        </authorList>
    </citation>
    <scope>NUCLEOTIDE SEQUENCE</scope>
    <source>
        <strain evidence="4">2A</strain>
    </source>
</reference>